<name>J1L5C5_9EURY</name>
<proteinExistence type="predicted"/>
<dbReference type="RefSeq" id="WP_004040090.1">
    <property type="nucleotide sequence ID" value="NZ_CM001555.1"/>
</dbReference>
<protein>
    <recommendedName>
        <fullName evidence="3">PIN domain-containing protein</fullName>
    </recommendedName>
</protein>
<accession>J1L5C5</accession>
<dbReference type="STRING" id="28892.Metli_2039"/>
<dbReference type="HOGENOM" id="CLU_111000_0_0_2"/>
<keyword evidence="2" id="KW-1185">Reference proteome</keyword>
<sequence length="220" mass="24604">MRCRRGGVRLPYFHDSNVLIGYYFHAADGWGRAATCVFDDPELNYSSTFVWGECFGVENGGRCATIQKKIVREFRRAIAALKRDPSADALEAEVATWRIQGVVAEAIARAGREAAAIGKVLEEVKTCYEGECTRRLARLEDRAVLSLHRRRTDYPEIYRGLNAIDDPDDIEVVLDAHDLALCVPGLVLWTGDLGHIVRNRGRVLDTTAICDVRFLGDAHR</sequence>
<gene>
    <name evidence="1" type="ORF">Metli_2039</name>
</gene>
<evidence type="ECO:0000313" key="2">
    <source>
        <dbReference type="Proteomes" id="UP000005095"/>
    </source>
</evidence>
<organism evidence="1 2">
    <name type="scientific">Methanofollis liminatans DSM 4140</name>
    <dbReference type="NCBI Taxonomy" id="28892"/>
    <lineage>
        <taxon>Archaea</taxon>
        <taxon>Methanobacteriati</taxon>
        <taxon>Methanobacteriota</taxon>
        <taxon>Stenosarchaea group</taxon>
        <taxon>Methanomicrobia</taxon>
        <taxon>Methanomicrobiales</taxon>
        <taxon>Methanomicrobiaceae</taxon>
        <taxon>Methanofollis</taxon>
    </lineage>
</organism>
<dbReference type="Proteomes" id="UP000005095">
    <property type="component" value="Chromosome"/>
</dbReference>
<dbReference type="EMBL" id="CM001555">
    <property type="protein sequence ID" value="EJG07980.1"/>
    <property type="molecule type" value="Genomic_DNA"/>
</dbReference>
<reference evidence="1 2" key="1">
    <citation type="submission" date="2011-08" db="EMBL/GenBank/DDBJ databases">
        <title>The complete genome of Methanofollis liminatans DSM 4140.</title>
        <authorList>
            <consortium name="US DOE Joint Genome Institute (JGI-PGF)"/>
            <person name="Lucas S."/>
            <person name="Han J."/>
            <person name="Lapidus A."/>
            <person name="Bruce D."/>
            <person name="Goodwin L."/>
            <person name="Pitluck S."/>
            <person name="Peters L."/>
            <person name="Kyrpides N."/>
            <person name="Mavromatis K."/>
            <person name="Ivanova N."/>
            <person name="Mikhailova N."/>
            <person name="Lu M."/>
            <person name="Detter J.C."/>
            <person name="Tapia R."/>
            <person name="Han C."/>
            <person name="Land M."/>
            <person name="Hauser L."/>
            <person name="Markowitz V."/>
            <person name="Cheng J.-F."/>
            <person name="Hugenholtz P."/>
            <person name="Woyke T."/>
            <person name="Wu D."/>
            <person name="Spring S."/>
            <person name="Schuler E."/>
            <person name="Brambilla E."/>
            <person name="Klenk H.-P."/>
            <person name="Eisen J.A."/>
        </authorList>
    </citation>
    <scope>NUCLEOTIDE SEQUENCE [LARGE SCALE GENOMIC DNA]</scope>
    <source>
        <strain evidence="1 2">DSM 4140</strain>
    </source>
</reference>
<evidence type="ECO:0008006" key="3">
    <source>
        <dbReference type="Google" id="ProtNLM"/>
    </source>
</evidence>
<dbReference type="OrthoDB" id="377783at2157"/>
<dbReference type="AlphaFoldDB" id="J1L5C5"/>
<evidence type="ECO:0000313" key="1">
    <source>
        <dbReference type="EMBL" id="EJG07980.1"/>
    </source>
</evidence>